<dbReference type="EMBL" id="KI299995">
    <property type="protein sequence ID" value="ERZ96961.1"/>
    <property type="molecule type" value="Genomic_DNA"/>
</dbReference>
<protein>
    <submittedName>
        <fullName evidence="1">Uncharacterized protein</fullName>
    </submittedName>
</protein>
<sequence>MFKDFEDDITTKILVYYNEKTPSKSNRVNKEYFLSRPPSGPHSFYTNYLILKCNVQDERFKSDDYQMIGNHEEFDIVMDHKGNHTAIK</sequence>
<reference evidence="1" key="1">
    <citation type="submission" date="2013-07" db="EMBL/GenBank/DDBJ databases">
        <title>The genome of an arbuscular mycorrhizal fungus provides insights into the evolution of the oldest plant symbiosis.</title>
        <authorList>
            <consortium name="DOE Joint Genome Institute"/>
            <person name="Tisserant E."/>
            <person name="Malbreil M."/>
            <person name="Kuo A."/>
            <person name="Kohler A."/>
            <person name="Symeonidi A."/>
            <person name="Balestrini R."/>
            <person name="Charron P."/>
            <person name="Duensing N."/>
            <person name="Frei-dit-Frey N."/>
            <person name="Gianinazzi-Pearson V."/>
            <person name="Gilbert B."/>
            <person name="Handa Y."/>
            <person name="Hijri M."/>
            <person name="Kaul R."/>
            <person name="Kawaguchi M."/>
            <person name="Krajinski F."/>
            <person name="Lammers P."/>
            <person name="Lapierre D."/>
            <person name="Masclaux F.G."/>
            <person name="Murat C."/>
            <person name="Morin E."/>
            <person name="Ndikumana S."/>
            <person name="Pagni M."/>
            <person name="Petitpierre D."/>
            <person name="Requena N."/>
            <person name="Rosikiewicz P."/>
            <person name="Riley R."/>
            <person name="Saito K."/>
            <person name="San Clemente H."/>
            <person name="Shapiro H."/>
            <person name="van Tuinen D."/>
            <person name="Becard G."/>
            <person name="Bonfante P."/>
            <person name="Paszkowski U."/>
            <person name="Shachar-Hill Y."/>
            <person name="Young J.P."/>
            <person name="Sanders I.R."/>
            <person name="Henrissat B."/>
            <person name="Rensing S.A."/>
            <person name="Grigoriev I.V."/>
            <person name="Corradi N."/>
            <person name="Roux C."/>
            <person name="Martin F."/>
        </authorList>
    </citation>
    <scope>NUCLEOTIDE SEQUENCE</scope>
    <source>
        <strain evidence="1">DAOM 197198</strain>
    </source>
</reference>
<evidence type="ECO:0000313" key="1">
    <source>
        <dbReference type="EMBL" id="ERZ96961.1"/>
    </source>
</evidence>
<organism evidence="1">
    <name type="scientific">Rhizophagus irregularis (strain DAOM 181602 / DAOM 197198 / MUCL 43194)</name>
    <name type="common">Arbuscular mycorrhizal fungus</name>
    <name type="synonym">Glomus intraradices</name>
    <dbReference type="NCBI Taxonomy" id="747089"/>
    <lineage>
        <taxon>Eukaryota</taxon>
        <taxon>Fungi</taxon>
        <taxon>Fungi incertae sedis</taxon>
        <taxon>Mucoromycota</taxon>
        <taxon>Glomeromycotina</taxon>
        <taxon>Glomeromycetes</taxon>
        <taxon>Glomerales</taxon>
        <taxon>Glomeraceae</taxon>
        <taxon>Rhizophagus</taxon>
    </lineage>
</organism>
<gene>
    <name evidence="1" type="ORF">GLOINDRAFT_1295</name>
</gene>
<proteinExistence type="predicted"/>
<name>U9SPC2_RHIID</name>
<accession>U9SPC2</accession>
<dbReference type="HOGENOM" id="CLU_2470255_0_0_1"/>
<dbReference type="AlphaFoldDB" id="U9SPC2"/>